<evidence type="ECO:0000313" key="1">
    <source>
        <dbReference type="EMBL" id="PTB41419.1"/>
    </source>
</evidence>
<dbReference type="EMBL" id="KZ679261">
    <property type="protein sequence ID" value="PTB41419.1"/>
    <property type="molecule type" value="Genomic_DNA"/>
</dbReference>
<gene>
    <name evidence="1" type="ORF">M441DRAFT_57579</name>
</gene>
<keyword evidence="2" id="KW-1185">Reference proteome</keyword>
<accession>A0A2T3Z9D3</accession>
<reference evidence="1 2" key="1">
    <citation type="submission" date="2016-07" db="EMBL/GenBank/DDBJ databases">
        <title>Multiple horizontal gene transfer events from other fungi enriched the ability of initially mycotrophic Trichoderma (Ascomycota) to feed on dead plant biomass.</title>
        <authorList>
            <consortium name="DOE Joint Genome Institute"/>
            <person name="Aerts A."/>
            <person name="Atanasova L."/>
            <person name="Chenthamara K."/>
            <person name="Zhang J."/>
            <person name="Grujic M."/>
            <person name="Henrissat B."/>
            <person name="Kuo A."/>
            <person name="Salamov A."/>
            <person name="Lipzen A."/>
            <person name="Labutti K."/>
            <person name="Barry K."/>
            <person name="Miao Y."/>
            <person name="Rahimi M.J."/>
            <person name="Shen Q."/>
            <person name="Grigoriev I.V."/>
            <person name="Kubicek C.P."/>
            <person name="Druzhinina I.S."/>
        </authorList>
    </citation>
    <scope>NUCLEOTIDE SEQUENCE [LARGE SCALE GENOMIC DNA]</scope>
    <source>
        <strain evidence="1 2">CBS 433.97</strain>
    </source>
</reference>
<proteinExistence type="predicted"/>
<dbReference type="OrthoDB" id="4893718at2759"/>
<sequence length="250" mass="27923">MPIFTTYTPHPMSPSLSISTFQALQAIDKLQGSENWPSWQLLVRASASALRLSAHLDGAAQHKSPLLPRAREAHAQAESCARILILGSISPELRSRLCELGLRDYDESPAVDLMSWLCATVSSQEATKTAYDDLAKLMRIHRNDFPSMDAYGKEALNLWSRVRHYWPTSANVIAATSILEGMKQYNEHAYLGWKHLIVSRKGKIPQGDIFEIVAALRDCSDVENPMDAYRVANTNTTEEDSMYSRLSVKG</sequence>
<evidence type="ECO:0000313" key="2">
    <source>
        <dbReference type="Proteomes" id="UP000240493"/>
    </source>
</evidence>
<organism evidence="1 2">
    <name type="scientific">Trichoderma asperellum (strain ATCC 204424 / CBS 433.97 / NBRC 101777)</name>
    <dbReference type="NCBI Taxonomy" id="1042311"/>
    <lineage>
        <taxon>Eukaryota</taxon>
        <taxon>Fungi</taxon>
        <taxon>Dikarya</taxon>
        <taxon>Ascomycota</taxon>
        <taxon>Pezizomycotina</taxon>
        <taxon>Sordariomycetes</taxon>
        <taxon>Hypocreomycetidae</taxon>
        <taxon>Hypocreales</taxon>
        <taxon>Hypocreaceae</taxon>
        <taxon>Trichoderma</taxon>
    </lineage>
</organism>
<name>A0A2T3Z9D3_TRIA4</name>
<protein>
    <submittedName>
        <fullName evidence="1">Uncharacterized protein</fullName>
    </submittedName>
</protein>
<dbReference type="Proteomes" id="UP000240493">
    <property type="component" value="Unassembled WGS sequence"/>
</dbReference>
<dbReference type="AlphaFoldDB" id="A0A2T3Z9D3"/>